<keyword evidence="9" id="KW-0489">Methyltransferase</keyword>
<evidence type="ECO:0000259" key="11">
    <source>
        <dbReference type="Pfam" id="PF01478"/>
    </source>
</evidence>
<evidence type="ECO:0000256" key="5">
    <source>
        <dbReference type="ARBA" id="ARBA00022692"/>
    </source>
</evidence>
<dbReference type="PANTHER" id="PTHR30487">
    <property type="entry name" value="TYPE 4 PREPILIN-LIKE PROTEINS LEADER PEPTIDE-PROCESSING ENZYME"/>
    <property type="match status" value="1"/>
</dbReference>
<accession>A0ABY5CVG1</accession>
<dbReference type="Proteomes" id="UP001056873">
    <property type="component" value="Chromosome"/>
</dbReference>
<dbReference type="PANTHER" id="PTHR30487:SF0">
    <property type="entry name" value="PREPILIN LEADER PEPTIDASE_N-METHYLTRANSFERASE-RELATED"/>
    <property type="match status" value="1"/>
</dbReference>
<keyword evidence="9" id="KW-0378">Hydrolase</keyword>
<feature type="domain" description="Prepilin peptidase A24 N-terminal" evidence="12">
    <location>
        <begin position="20"/>
        <end position="114"/>
    </location>
</feature>
<evidence type="ECO:0000259" key="12">
    <source>
        <dbReference type="Pfam" id="PF06750"/>
    </source>
</evidence>
<evidence type="ECO:0000256" key="3">
    <source>
        <dbReference type="ARBA" id="ARBA00022475"/>
    </source>
</evidence>
<evidence type="ECO:0000256" key="6">
    <source>
        <dbReference type="ARBA" id="ARBA00022989"/>
    </source>
</evidence>
<evidence type="ECO:0000256" key="10">
    <source>
        <dbReference type="SAM" id="Phobius"/>
    </source>
</evidence>
<evidence type="ECO:0000313" key="13">
    <source>
        <dbReference type="EMBL" id="USV01977.1"/>
    </source>
</evidence>
<dbReference type="EC" id="2.1.1.-" evidence="9"/>
<dbReference type="InterPro" id="IPR010627">
    <property type="entry name" value="Prepilin_pept_A24_N"/>
</dbReference>
<evidence type="ECO:0000256" key="1">
    <source>
        <dbReference type="ARBA" id="ARBA00004429"/>
    </source>
</evidence>
<comment type="subcellular location">
    <subcellularLocation>
        <location evidence="1">Cell inner membrane</location>
        <topology evidence="1">Multi-pass membrane protein</topology>
    </subcellularLocation>
    <subcellularLocation>
        <location evidence="9">Cell membrane</location>
        <topology evidence="9">Multi-pass membrane protein</topology>
    </subcellularLocation>
</comment>
<evidence type="ECO:0000256" key="9">
    <source>
        <dbReference type="RuleBase" id="RU003794"/>
    </source>
</evidence>
<feature type="transmembrane region" description="Helical" evidence="10">
    <location>
        <begin position="98"/>
        <end position="118"/>
    </location>
</feature>
<dbReference type="EC" id="3.4.23.43" evidence="9"/>
<feature type="transmembrane region" description="Helical" evidence="10">
    <location>
        <begin position="253"/>
        <end position="271"/>
    </location>
</feature>
<proteinExistence type="inferred from homology"/>
<feature type="transmembrane region" description="Helical" evidence="10">
    <location>
        <begin position="147"/>
        <end position="165"/>
    </location>
</feature>
<evidence type="ECO:0000313" key="14">
    <source>
        <dbReference type="Proteomes" id="UP001056873"/>
    </source>
</evidence>
<dbReference type="Pfam" id="PF01478">
    <property type="entry name" value="Peptidase_A24"/>
    <property type="match status" value="1"/>
</dbReference>
<evidence type="ECO:0000256" key="8">
    <source>
        <dbReference type="RuleBase" id="RU003793"/>
    </source>
</evidence>
<comment type="function">
    <text evidence="9">Plays an essential role in type IV pili and type II pseudopili formation by proteolytically removing the leader sequence from substrate proteins and subsequently monomethylating the alpha-amino group of the newly exposed N-terminal phenylalanine.</text>
</comment>
<gene>
    <name evidence="13" type="ORF">KFQ06_05485</name>
</gene>
<keyword evidence="3" id="KW-1003">Cell membrane</keyword>
<keyword evidence="7 10" id="KW-0472">Membrane</keyword>
<comment type="similarity">
    <text evidence="2 8">Belongs to the peptidase A24 family.</text>
</comment>
<comment type="catalytic activity">
    <reaction evidence="9">
        <text>Typically cleaves a -Gly-|-Phe- bond to release an N-terminal, basic peptide of 5-8 residues from type IV prepilin, and then N-methylates the new N-terminal amino group, the methyl donor being S-adenosyl-L-methionine.</text>
        <dbReference type="EC" id="3.4.23.43"/>
    </reaction>
</comment>
<organism evidence="13 14">
    <name type="scientific">Serratia entomophila</name>
    <dbReference type="NCBI Taxonomy" id="42906"/>
    <lineage>
        <taxon>Bacteria</taxon>
        <taxon>Pseudomonadati</taxon>
        <taxon>Pseudomonadota</taxon>
        <taxon>Gammaproteobacteria</taxon>
        <taxon>Enterobacterales</taxon>
        <taxon>Yersiniaceae</taxon>
        <taxon>Serratia</taxon>
    </lineage>
</organism>
<feature type="domain" description="Prepilin type IV endopeptidase peptidase" evidence="11">
    <location>
        <begin position="129"/>
        <end position="235"/>
    </location>
</feature>
<dbReference type="InterPro" id="IPR050882">
    <property type="entry name" value="Prepilin_peptidase/N-MTase"/>
</dbReference>
<evidence type="ECO:0000256" key="2">
    <source>
        <dbReference type="ARBA" id="ARBA00005801"/>
    </source>
</evidence>
<keyword evidence="5 9" id="KW-0812">Transmembrane</keyword>
<keyword evidence="6 10" id="KW-1133">Transmembrane helix</keyword>
<evidence type="ECO:0000256" key="7">
    <source>
        <dbReference type="ARBA" id="ARBA00023136"/>
    </source>
</evidence>
<keyword evidence="14" id="KW-1185">Reference proteome</keyword>
<dbReference type="EMBL" id="CP074347">
    <property type="protein sequence ID" value="USV01977.1"/>
    <property type="molecule type" value="Genomic_DNA"/>
</dbReference>
<dbReference type="Pfam" id="PF06750">
    <property type="entry name" value="A24_N_bact"/>
    <property type="match status" value="1"/>
</dbReference>
<keyword evidence="4" id="KW-0997">Cell inner membrane</keyword>
<feature type="transmembrane region" description="Helical" evidence="10">
    <location>
        <begin position="171"/>
        <end position="189"/>
    </location>
</feature>
<name>A0ABY5CVG1_9GAMM</name>
<dbReference type="RefSeq" id="WP_252961514.1">
    <property type="nucleotide sequence ID" value="NZ_CAMIPH010000005.1"/>
</dbReference>
<keyword evidence="9" id="KW-0645">Protease</keyword>
<dbReference type="Gene3D" id="1.20.120.1220">
    <property type="match status" value="1"/>
</dbReference>
<feature type="transmembrane region" description="Helical" evidence="10">
    <location>
        <begin position="12"/>
        <end position="32"/>
    </location>
</feature>
<reference evidence="13" key="1">
    <citation type="journal article" date="2022" name="BMC Genomics">
        <title>Genome sequence of the entomopathogenic Serratia entomophila isolate 626 and characterisation of the species specific itaconate degradation pathway.</title>
        <authorList>
            <person name="Vaughan A.L."/>
            <person name="Altermann E."/>
            <person name="Glare T.R."/>
            <person name="Hurst M.R.H."/>
        </authorList>
    </citation>
    <scope>NUCLEOTIDE SEQUENCE</scope>
    <source>
        <strain evidence="13">626</strain>
    </source>
</reference>
<sequence>MLTAIENMADERWLLFSAALSLCVGSFINVLIYRLPKMLDGDAEAGNNQVRLASFNLFFPASRCPHCSENIKPYDNIPLVSWVVLRGRCRYCRQNISLRYPLIEMAVLLAGVATAAFIGMGIDWLFMVALFSLLLALTAIDMERQLLPDCLTLSLLWVGLLWHGIAHPQFLPAAVMGAIAGYLSLWLLYWGFRLLTGREGLGYGDFKLLAALGAWTGYETLPHILLIGSSCSLAWLALQRVMGGRSWSQPLPFGPGLALAGAAMAAYLWMIPPLVG</sequence>
<keyword evidence="9" id="KW-0808">Transferase</keyword>
<feature type="transmembrane region" description="Helical" evidence="10">
    <location>
        <begin position="124"/>
        <end position="140"/>
    </location>
</feature>
<dbReference type="InterPro" id="IPR000045">
    <property type="entry name" value="Prepilin_IV_endopep_pep"/>
</dbReference>
<dbReference type="PRINTS" id="PR00864">
    <property type="entry name" value="PREPILNPTASE"/>
</dbReference>
<evidence type="ECO:0000256" key="4">
    <source>
        <dbReference type="ARBA" id="ARBA00022519"/>
    </source>
</evidence>
<dbReference type="InterPro" id="IPR014032">
    <property type="entry name" value="Peptidase_A24A_bac"/>
</dbReference>
<keyword evidence="9" id="KW-0511">Multifunctional enzyme</keyword>
<protein>
    <recommendedName>
        <fullName evidence="9">Prepilin leader peptidase/N-methyltransferase</fullName>
        <ecNumber evidence="9">2.1.1.-</ecNumber>
        <ecNumber evidence="9">3.4.23.43</ecNumber>
    </recommendedName>
</protein>